<evidence type="ECO:0000259" key="11">
    <source>
        <dbReference type="PROSITE" id="PS51843"/>
    </source>
</evidence>
<organism evidence="12">
    <name type="scientific">Oikopleura dioica</name>
    <name type="common">Tunicate</name>
    <dbReference type="NCBI Taxonomy" id="34765"/>
    <lineage>
        <taxon>Eukaryota</taxon>
        <taxon>Metazoa</taxon>
        <taxon>Chordata</taxon>
        <taxon>Tunicata</taxon>
        <taxon>Appendicularia</taxon>
        <taxon>Copelata</taxon>
        <taxon>Oikopleuridae</taxon>
        <taxon>Oikopleura</taxon>
    </lineage>
</organism>
<dbReference type="OrthoDB" id="5837785at2759"/>
<dbReference type="InterPro" id="IPR013088">
    <property type="entry name" value="Znf_NHR/GATA"/>
</dbReference>
<dbReference type="InterPro" id="IPR050234">
    <property type="entry name" value="Nuclear_hormone_rcpt_NR1"/>
</dbReference>
<dbReference type="SMART" id="SM00399">
    <property type="entry name" value="ZnF_C4"/>
    <property type="match status" value="1"/>
</dbReference>
<dbReference type="EMBL" id="FN653027">
    <property type="protein sequence ID" value="CBY07814.1"/>
    <property type="molecule type" value="Genomic_DNA"/>
</dbReference>
<evidence type="ECO:0000256" key="5">
    <source>
        <dbReference type="ARBA" id="ARBA00023125"/>
    </source>
</evidence>
<sequence>MARRSVIVSNPAYQRSTITSAQTYKEEYEVDVDVVGSPSQERLAGTSVQVPCRSSKVGSHQFETSITQVLPPKRSRKGPAPKLFGSERCSICNSKATGFHYNVLSCEGCKNFFRRAIIKGLIYHCKTGKQVCPVDFDYRPRCQWCRLNKCMSMGMRSEYINRTKKQNQSVASKQLPERVQNLLANVRRSWEAATEGVEKPTFQSYLSGASQCSEDFDELQGIEKMRLDFFLEMAFFKTKRIIKFMNFLPGVHKLSRDMRIWLFKESLAESMVMFNSTTYNPSFDKKNGGKEAVVRWLDGEWRSKTDFFKCGLRQEMVEPMFDIWNRIEGLKIDKSVCAILMVLILLNPDRANIPEKIRSEVPQVYTIQEQYIEALQIYFEKKYRNKSGVYLGKTLDILTRLRNISETSLSKQLAQLQKMECQMPYLLARLFSYDNSIDIISTSKRSQH</sequence>
<dbReference type="GO" id="GO:0004879">
    <property type="term" value="F:nuclear receptor activity"/>
    <property type="evidence" value="ECO:0007669"/>
    <property type="project" value="TreeGrafter"/>
</dbReference>
<dbReference type="InParanoid" id="E4X6H6"/>
<dbReference type="PANTHER" id="PTHR24082:SF507">
    <property type="entry name" value="BILE ACID RECEPTOR-RELATED"/>
    <property type="match status" value="1"/>
</dbReference>
<dbReference type="InterPro" id="IPR001628">
    <property type="entry name" value="Znf_hrmn_rcpt"/>
</dbReference>
<name>E4X6H6_OIKDI</name>
<dbReference type="PRINTS" id="PR00047">
    <property type="entry name" value="STROIDFINGER"/>
</dbReference>
<keyword evidence="3 9" id="KW-0862">Zinc</keyword>
<evidence type="ECO:0000313" key="12">
    <source>
        <dbReference type="EMBL" id="CBY07814.1"/>
    </source>
</evidence>
<dbReference type="InterPro" id="IPR035500">
    <property type="entry name" value="NHR-like_dom_sf"/>
</dbReference>
<proteinExistence type="inferred from homology"/>
<evidence type="ECO:0000256" key="4">
    <source>
        <dbReference type="ARBA" id="ARBA00023015"/>
    </source>
</evidence>
<dbReference type="FunCoup" id="E4X6H6">
    <property type="interactions" value="1"/>
</dbReference>
<gene>
    <name evidence="12" type="ORF">GSOID_T00003168001</name>
</gene>
<evidence type="ECO:0000256" key="1">
    <source>
        <dbReference type="ARBA" id="ARBA00022723"/>
    </source>
</evidence>
<evidence type="ECO:0000256" key="3">
    <source>
        <dbReference type="ARBA" id="ARBA00022833"/>
    </source>
</evidence>
<keyword evidence="7 9" id="KW-0675">Receptor</keyword>
<dbReference type="GO" id="GO:0000978">
    <property type="term" value="F:RNA polymerase II cis-regulatory region sequence-specific DNA binding"/>
    <property type="evidence" value="ECO:0007669"/>
    <property type="project" value="TreeGrafter"/>
</dbReference>
<dbReference type="Pfam" id="PF00104">
    <property type="entry name" value="Hormone_recep"/>
    <property type="match status" value="1"/>
</dbReference>
<dbReference type="Pfam" id="PF00105">
    <property type="entry name" value="zf-C4"/>
    <property type="match status" value="1"/>
</dbReference>
<dbReference type="Gene3D" id="1.10.565.10">
    <property type="entry name" value="Retinoid X Receptor"/>
    <property type="match status" value="1"/>
</dbReference>
<evidence type="ECO:0008006" key="14">
    <source>
        <dbReference type="Google" id="ProtNLM"/>
    </source>
</evidence>
<keyword evidence="8 9" id="KW-0539">Nucleus</keyword>
<accession>E4X6H6</accession>
<evidence type="ECO:0000256" key="9">
    <source>
        <dbReference type="RuleBase" id="RU004334"/>
    </source>
</evidence>
<comment type="similarity">
    <text evidence="9">Belongs to the nuclear hormone receptor family.</text>
</comment>
<keyword evidence="1 9" id="KW-0479">Metal-binding</keyword>
<dbReference type="PROSITE" id="PS51843">
    <property type="entry name" value="NR_LBD"/>
    <property type="match status" value="1"/>
</dbReference>
<keyword evidence="4 9" id="KW-0805">Transcription regulation</keyword>
<comment type="subcellular location">
    <subcellularLocation>
        <location evidence="9">Nucleus</location>
    </subcellularLocation>
</comment>
<dbReference type="InterPro" id="IPR000536">
    <property type="entry name" value="Nucl_hrmn_rcpt_lig-bd"/>
</dbReference>
<reference evidence="12" key="1">
    <citation type="journal article" date="2010" name="Science">
        <title>Plasticity of animal genome architecture unmasked by rapid evolution of a pelagic tunicate.</title>
        <authorList>
            <person name="Denoeud F."/>
            <person name="Henriet S."/>
            <person name="Mungpakdee S."/>
            <person name="Aury J.M."/>
            <person name="Da Silva C."/>
            <person name="Brinkmann H."/>
            <person name="Mikhaleva J."/>
            <person name="Olsen L.C."/>
            <person name="Jubin C."/>
            <person name="Canestro C."/>
            <person name="Bouquet J.M."/>
            <person name="Danks G."/>
            <person name="Poulain J."/>
            <person name="Campsteijn C."/>
            <person name="Adamski M."/>
            <person name="Cross I."/>
            <person name="Yadetie F."/>
            <person name="Muffato M."/>
            <person name="Louis A."/>
            <person name="Butcher S."/>
            <person name="Tsagkogeorga G."/>
            <person name="Konrad A."/>
            <person name="Singh S."/>
            <person name="Jensen M.F."/>
            <person name="Cong E.H."/>
            <person name="Eikeseth-Otteraa H."/>
            <person name="Noel B."/>
            <person name="Anthouard V."/>
            <person name="Porcel B.M."/>
            <person name="Kachouri-Lafond R."/>
            <person name="Nishino A."/>
            <person name="Ugolini M."/>
            <person name="Chourrout P."/>
            <person name="Nishida H."/>
            <person name="Aasland R."/>
            <person name="Huzurbazar S."/>
            <person name="Westhof E."/>
            <person name="Delsuc F."/>
            <person name="Lehrach H."/>
            <person name="Reinhardt R."/>
            <person name="Weissenbach J."/>
            <person name="Roy S.W."/>
            <person name="Artiguenave F."/>
            <person name="Postlethwait J.H."/>
            <person name="Manak J.R."/>
            <person name="Thompson E.M."/>
            <person name="Jaillon O."/>
            <person name="Du Pasquier L."/>
            <person name="Boudinot P."/>
            <person name="Liberles D.A."/>
            <person name="Volff J.N."/>
            <person name="Philippe H."/>
            <person name="Lenhard B."/>
            <person name="Roest Crollius H."/>
            <person name="Wincker P."/>
            <person name="Chourrout D."/>
        </authorList>
    </citation>
    <scope>NUCLEOTIDE SEQUENCE [LARGE SCALE GENOMIC DNA]</scope>
</reference>
<evidence type="ECO:0000313" key="13">
    <source>
        <dbReference type="Proteomes" id="UP000001307"/>
    </source>
</evidence>
<dbReference type="PANTHER" id="PTHR24082">
    <property type="entry name" value="NUCLEAR HORMONE RECEPTOR"/>
    <property type="match status" value="1"/>
</dbReference>
<dbReference type="AlphaFoldDB" id="E4X6H6"/>
<evidence type="ECO:0000256" key="8">
    <source>
        <dbReference type="ARBA" id="ARBA00023242"/>
    </source>
</evidence>
<dbReference type="GO" id="GO:0030154">
    <property type="term" value="P:cell differentiation"/>
    <property type="evidence" value="ECO:0007669"/>
    <property type="project" value="TreeGrafter"/>
</dbReference>
<feature type="domain" description="Nuclear receptor" evidence="10">
    <location>
        <begin position="86"/>
        <end position="162"/>
    </location>
</feature>
<evidence type="ECO:0000256" key="6">
    <source>
        <dbReference type="ARBA" id="ARBA00023163"/>
    </source>
</evidence>
<protein>
    <recommendedName>
        <fullName evidence="14">Nuclear receptor domain-containing protein</fullName>
    </recommendedName>
</protein>
<dbReference type="Gene3D" id="3.30.50.10">
    <property type="entry name" value="Erythroid Transcription Factor GATA-1, subunit A"/>
    <property type="match status" value="1"/>
</dbReference>
<dbReference type="PROSITE" id="PS00031">
    <property type="entry name" value="NUCLEAR_REC_DBD_1"/>
    <property type="match status" value="1"/>
</dbReference>
<dbReference type="SMART" id="SM00430">
    <property type="entry name" value="HOLI"/>
    <property type="match status" value="1"/>
</dbReference>
<dbReference type="SUPFAM" id="SSF48508">
    <property type="entry name" value="Nuclear receptor ligand-binding domain"/>
    <property type="match status" value="1"/>
</dbReference>
<keyword evidence="13" id="KW-1185">Reference proteome</keyword>
<dbReference type="GO" id="GO:0000122">
    <property type="term" value="P:negative regulation of transcription by RNA polymerase II"/>
    <property type="evidence" value="ECO:0007669"/>
    <property type="project" value="TreeGrafter"/>
</dbReference>
<dbReference type="SUPFAM" id="SSF57716">
    <property type="entry name" value="Glucocorticoid receptor-like (DNA-binding domain)"/>
    <property type="match status" value="1"/>
</dbReference>
<evidence type="ECO:0000259" key="10">
    <source>
        <dbReference type="PROSITE" id="PS51030"/>
    </source>
</evidence>
<evidence type="ECO:0000256" key="2">
    <source>
        <dbReference type="ARBA" id="ARBA00022771"/>
    </source>
</evidence>
<dbReference type="Proteomes" id="UP000001307">
    <property type="component" value="Unassembled WGS sequence"/>
</dbReference>
<dbReference type="GO" id="GO:0008270">
    <property type="term" value="F:zinc ion binding"/>
    <property type="evidence" value="ECO:0007669"/>
    <property type="project" value="UniProtKB-KW"/>
</dbReference>
<dbReference type="PROSITE" id="PS51030">
    <property type="entry name" value="NUCLEAR_REC_DBD_2"/>
    <property type="match status" value="1"/>
</dbReference>
<dbReference type="GO" id="GO:0090575">
    <property type="term" value="C:RNA polymerase II transcription regulator complex"/>
    <property type="evidence" value="ECO:0007669"/>
    <property type="project" value="TreeGrafter"/>
</dbReference>
<keyword evidence="6 9" id="KW-0804">Transcription</keyword>
<evidence type="ECO:0000256" key="7">
    <source>
        <dbReference type="ARBA" id="ARBA00023170"/>
    </source>
</evidence>
<feature type="domain" description="NR LBD" evidence="11">
    <location>
        <begin position="198"/>
        <end position="434"/>
    </location>
</feature>
<keyword evidence="5 9" id="KW-0238">DNA-binding</keyword>
<dbReference type="GO" id="GO:0045944">
    <property type="term" value="P:positive regulation of transcription by RNA polymerase II"/>
    <property type="evidence" value="ECO:0007669"/>
    <property type="project" value="TreeGrafter"/>
</dbReference>
<keyword evidence="2 9" id="KW-0863">Zinc-finger</keyword>